<evidence type="ECO:0000313" key="2">
    <source>
        <dbReference type="EMBL" id="KAF2836864.1"/>
    </source>
</evidence>
<gene>
    <name evidence="2" type="ORF">M501DRAFT_236273</name>
</gene>
<feature type="region of interest" description="Disordered" evidence="1">
    <location>
        <begin position="52"/>
        <end position="199"/>
    </location>
</feature>
<evidence type="ECO:0000256" key="1">
    <source>
        <dbReference type="SAM" id="MobiDB-lite"/>
    </source>
</evidence>
<dbReference type="EMBL" id="MU006102">
    <property type="protein sequence ID" value="KAF2836864.1"/>
    <property type="molecule type" value="Genomic_DNA"/>
</dbReference>
<feature type="compositionally biased region" description="Basic residues" evidence="1">
    <location>
        <begin position="140"/>
        <end position="152"/>
    </location>
</feature>
<sequence>MPNENRTDPAVALYRVVELNAHHLAPCFSVEEVSPLQLMFPSLSTHVTLNEQHKQPIDQDNPSSPLITHKRPFMPSQSGISSPSGYRPMFPGLTGQLSRNIKRRRALEDDGDADDEGEIPVLPYSNPDPSSVSSSSKPASPKRKRGRPRKKSQTPSAKEYRTTADTKFVVTGPQLSTDSSSQIDTLPKRSSGRSRKVLFNPLPEDSTAQREPYPLFLNSVASTPTQPQHLHQSAAVAIPVKTCLLMQIRHLHHPPWKQPQLHQN</sequence>
<name>A0A9P4VQU5_9PEZI</name>
<keyword evidence="3" id="KW-1185">Reference proteome</keyword>
<reference evidence="2" key="1">
    <citation type="journal article" date="2020" name="Stud. Mycol.">
        <title>101 Dothideomycetes genomes: a test case for predicting lifestyles and emergence of pathogens.</title>
        <authorList>
            <person name="Haridas S."/>
            <person name="Albert R."/>
            <person name="Binder M."/>
            <person name="Bloem J."/>
            <person name="Labutti K."/>
            <person name="Salamov A."/>
            <person name="Andreopoulos B."/>
            <person name="Baker S."/>
            <person name="Barry K."/>
            <person name="Bills G."/>
            <person name="Bluhm B."/>
            <person name="Cannon C."/>
            <person name="Castanera R."/>
            <person name="Culley D."/>
            <person name="Daum C."/>
            <person name="Ezra D."/>
            <person name="Gonzalez J."/>
            <person name="Henrissat B."/>
            <person name="Kuo A."/>
            <person name="Liang C."/>
            <person name="Lipzen A."/>
            <person name="Lutzoni F."/>
            <person name="Magnuson J."/>
            <person name="Mondo S."/>
            <person name="Nolan M."/>
            <person name="Ohm R."/>
            <person name="Pangilinan J."/>
            <person name="Park H.-J."/>
            <person name="Ramirez L."/>
            <person name="Alfaro M."/>
            <person name="Sun H."/>
            <person name="Tritt A."/>
            <person name="Yoshinaga Y."/>
            <person name="Zwiers L.-H."/>
            <person name="Turgeon B."/>
            <person name="Goodwin S."/>
            <person name="Spatafora J."/>
            <person name="Crous P."/>
            <person name="Grigoriev I."/>
        </authorList>
    </citation>
    <scope>NUCLEOTIDE SEQUENCE</scope>
    <source>
        <strain evidence="2">CBS 101060</strain>
    </source>
</reference>
<proteinExistence type="predicted"/>
<feature type="compositionally biased region" description="Low complexity" evidence="1">
    <location>
        <begin position="125"/>
        <end position="139"/>
    </location>
</feature>
<feature type="compositionally biased region" description="Polar residues" evidence="1">
    <location>
        <begin position="173"/>
        <end position="184"/>
    </location>
</feature>
<evidence type="ECO:0000313" key="3">
    <source>
        <dbReference type="Proteomes" id="UP000799429"/>
    </source>
</evidence>
<organism evidence="2 3">
    <name type="scientific">Patellaria atrata CBS 101060</name>
    <dbReference type="NCBI Taxonomy" id="1346257"/>
    <lineage>
        <taxon>Eukaryota</taxon>
        <taxon>Fungi</taxon>
        <taxon>Dikarya</taxon>
        <taxon>Ascomycota</taxon>
        <taxon>Pezizomycotina</taxon>
        <taxon>Dothideomycetes</taxon>
        <taxon>Dothideomycetes incertae sedis</taxon>
        <taxon>Patellariales</taxon>
        <taxon>Patellariaceae</taxon>
        <taxon>Patellaria</taxon>
    </lineage>
</organism>
<feature type="compositionally biased region" description="Acidic residues" evidence="1">
    <location>
        <begin position="109"/>
        <end position="118"/>
    </location>
</feature>
<comment type="caution">
    <text evidence="2">The sequence shown here is derived from an EMBL/GenBank/DDBJ whole genome shotgun (WGS) entry which is preliminary data.</text>
</comment>
<feature type="compositionally biased region" description="Polar residues" evidence="1">
    <location>
        <begin position="75"/>
        <end position="84"/>
    </location>
</feature>
<dbReference type="Proteomes" id="UP000799429">
    <property type="component" value="Unassembled WGS sequence"/>
</dbReference>
<dbReference type="AlphaFoldDB" id="A0A9P4VQU5"/>
<accession>A0A9P4VQU5</accession>
<protein>
    <submittedName>
        <fullName evidence="2">Uncharacterized protein</fullName>
    </submittedName>
</protein>